<dbReference type="Gene3D" id="2.60.120.200">
    <property type="match status" value="1"/>
</dbReference>
<evidence type="ECO:0000259" key="2">
    <source>
        <dbReference type="Pfam" id="PF08787"/>
    </source>
</evidence>
<dbReference type="Proteomes" id="UP000475214">
    <property type="component" value="Unassembled WGS sequence"/>
</dbReference>
<reference evidence="3 4" key="1">
    <citation type="submission" date="2020-02" db="EMBL/GenBank/DDBJ databases">
        <authorList>
            <person name="Li X.-J."/>
            <person name="Han X.-M."/>
        </authorList>
    </citation>
    <scope>NUCLEOTIDE SEQUENCE [LARGE SCALE GENOMIC DNA]</scope>
    <source>
        <strain evidence="3 4">CCTCC AB 2017055</strain>
    </source>
</reference>
<dbReference type="GO" id="GO:0016829">
    <property type="term" value="F:lyase activity"/>
    <property type="evidence" value="ECO:0007669"/>
    <property type="project" value="UniProtKB-KW"/>
</dbReference>
<dbReference type="SUPFAM" id="SSF49899">
    <property type="entry name" value="Concanavalin A-like lectins/glucanases"/>
    <property type="match status" value="1"/>
</dbReference>
<protein>
    <submittedName>
        <fullName evidence="3">Polysaccharide lyase family 7 protein</fullName>
    </submittedName>
</protein>
<feature type="chain" id="PRO_5039149131" evidence="1">
    <location>
        <begin position="27"/>
        <end position="283"/>
    </location>
</feature>
<evidence type="ECO:0000256" key="1">
    <source>
        <dbReference type="SAM" id="SignalP"/>
    </source>
</evidence>
<evidence type="ECO:0000313" key="4">
    <source>
        <dbReference type="Proteomes" id="UP000475214"/>
    </source>
</evidence>
<feature type="signal peptide" evidence="1">
    <location>
        <begin position="1"/>
        <end position="26"/>
    </location>
</feature>
<dbReference type="RefSeq" id="WP_163740009.1">
    <property type="nucleotide sequence ID" value="NZ_JAAGOA010000012.1"/>
</dbReference>
<keyword evidence="1" id="KW-0732">Signal</keyword>
<dbReference type="InterPro" id="IPR013320">
    <property type="entry name" value="ConA-like_dom_sf"/>
</dbReference>
<evidence type="ECO:0000313" key="3">
    <source>
        <dbReference type="EMBL" id="NEE01908.1"/>
    </source>
</evidence>
<dbReference type="InterPro" id="IPR014895">
    <property type="entry name" value="Alginate_lyase_2"/>
</dbReference>
<keyword evidence="3" id="KW-0456">Lyase</keyword>
<comment type="caution">
    <text evidence="3">The sequence shown here is derived from an EMBL/GenBank/DDBJ whole genome shotgun (WGS) entry which is preliminary data.</text>
</comment>
<feature type="domain" description="Alginate lyase 2" evidence="2">
    <location>
        <begin position="66"/>
        <end position="282"/>
    </location>
</feature>
<proteinExistence type="predicted"/>
<sequence>MGRARRRVAGLLGLTTMMMTTLIAPALGASPPAAGSSRDPATVVAGLAAVEGAAGGAGCDYPAQILDLTDWKITLPIDDPDRSGEQPLEIRQPELNTYAIEPWFAVTSTCDGVQFRAPVNGATTPNSSYPRSELREMTNGGADHAGWSSDSGTHTMVITQSIKNVPNDKPHVVAGQIHDGDDDVSVFRLQGNKLYVTRGNDSTYHLITDDYRLGTKFEAKFVVSDGEIRAYYNGRLETTIPADFDGGYFKAGAYTQANCTNSSPCDSSNFGQVMIYDVEVTHQ</sequence>
<gene>
    <name evidence="3" type="ORF">G1H10_17175</name>
</gene>
<dbReference type="AlphaFoldDB" id="A0A6L9SBL9"/>
<dbReference type="EMBL" id="JAAGOA010000012">
    <property type="protein sequence ID" value="NEE01908.1"/>
    <property type="molecule type" value="Genomic_DNA"/>
</dbReference>
<keyword evidence="4" id="KW-1185">Reference proteome</keyword>
<organism evidence="3 4">
    <name type="scientific">Phytoactinopolyspora halotolerans</name>
    <dbReference type="NCBI Taxonomy" id="1981512"/>
    <lineage>
        <taxon>Bacteria</taxon>
        <taxon>Bacillati</taxon>
        <taxon>Actinomycetota</taxon>
        <taxon>Actinomycetes</taxon>
        <taxon>Jiangellales</taxon>
        <taxon>Jiangellaceae</taxon>
        <taxon>Phytoactinopolyspora</taxon>
    </lineage>
</organism>
<name>A0A6L9SBL9_9ACTN</name>
<accession>A0A6L9SBL9</accession>
<dbReference type="Pfam" id="PF08787">
    <property type="entry name" value="Alginate_lyase2"/>
    <property type="match status" value="1"/>
</dbReference>